<protein>
    <submittedName>
        <fullName evidence="2">Uncharacterized protein</fullName>
    </submittedName>
</protein>
<dbReference type="AlphaFoldDB" id="A0AAV7LN74"/>
<dbReference type="SUPFAM" id="SSF57997">
    <property type="entry name" value="Tropomyosin"/>
    <property type="match status" value="1"/>
</dbReference>
<dbReference type="InterPro" id="IPR004244">
    <property type="entry name" value="Transposase_22"/>
</dbReference>
<comment type="caution">
    <text evidence="2">The sequence shown here is derived from an EMBL/GenBank/DDBJ whole genome shotgun (WGS) entry which is preliminary data.</text>
</comment>
<dbReference type="PANTHER" id="PTHR11505">
    <property type="entry name" value="L1 TRANSPOSABLE ELEMENT-RELATED"/>
    <property type="match status" value="1"/>
</dbReference>
<feature type="region of interest" description="Disordered" evidence="1">
    <location>
        <begin position="179"/>
        <end position="220"/>
    </location>
</feature>
<feature type="compositionally biased region" description="Polar residues" evidence="1">
    <location>
        <begin position="34"/>
        <end position="43"/>
    </location>
</feature>
<evidence type="ECO:0000313" key="3">
    <source>
        <dbReference type="Proteomes" id="UP001066276"/>
    </source>
</evidence>
<feature type="region of interest" description="Disordered" evidence="1">
    <location>
        <begin position="1"/>
        <end position="45"/>
    </location>
</feature>
<feature type="compositionally biased region" description="Basic and acidic residues" evidence="1">
    <location>
        <begin position="1"/>
        <end position="13"/>
    </location>
</feature>
<name>A0AAV7LN74_PLEWA</name>
<accession>A0AAV7LN74</accession>
<dbReference type="EMBL" id="JANPWB010000015">
    <property type="protein sequence ID" value="KAJ1093030.1"/>
    <property type="molecule type" value="Genomic_DNA"/>
</dbReference>
<reference evidence="2" key="1">
    <citation type="journal article" date="2022" name="bioRxiv">
        <title>Sequencing and chromosome-scale assembly of the giantPleurodeles waltlgenome.</title>
        <authorList>
            <person name="Brown T."/>
            <person name="Elewa A."/>
            <person name="Iarovenko S."/>
            <person name="Subramanian E."/>
            <person name="Araus A.J."/>
            <person name="Petzold A."/>
            <person name="Susuki M."/>
            <person name="Suzuki K.-i.T."/>
            <person name="Hayashi T."/>
            <person name="Toyoda A."/>
            <person name="Oliveira C."/>
            <person name="Osipova E."/>
            <person name="Leigh N.D."/>
            <person name="Simon A."/>
            <person name="Yun M.H."/>
        </authorList>
    </citation>
    <scope>NUCLEOTIDE SEQUENCE</scope>
    <source>
        <strain evidence="2">20211129_DDA</strain>
        <tissue evidence="2">Liver</tissue>
    </source>
</reference>
<keyword evidence="3" id="KW-1185">Reference proteome</keyword>
<evidence type="ECO:0000256" key="1">
    <source>
        <dbReference type="SAM" id="MobiDB-lite"/>
    </source>
</evidence>
<feature type="compositionally biased region" description="Low complexity" evidence="1">
    <location>
        <begin position="207"/>
        <end position="218"/>
    </location>
</feature>
<gene>
    <name evidence="2" type="ORF">NDU88_006139</name>
</gene>
<dbReference type="Proteomes" id="UP001066276">
    <property type="component" value="Chromosome 11"/>
</dbReference>
<organism evidence="2 3">
    <name type="scientific">Pleurodeles waltl</name>
    <name type="common">Iberian ribbed newt</name>
    <dbReference type="NCBI Taxonomy" id="8319"/>
    <lineage>
        <taxon>Eukaryota</taxon>
        <taxon>Metazoa</taxon>
        <taxon>Chordata</taxon>
        <taxon>Craniata</taxon>
        <taxon>Vertebrata</taxon>
        <taxon>Euteleostomi</taxon>
        <taxon>Amphibia</taxon>
        <taxon>Batrachia</taxon>
        <taxon>Caudata</taxon>
        <taxon>Salamandroidea</taxon>
        <taxon>Salamandridae</taxon>
        <taxon>Pleurodelinae</taxon>
        <taxon>Pleurodeles</taxon>
    </lineage>
</organism>
<feature type="compositionally biased region" description="Polar residues" evidence="1">
    <location>
        <begin position="183"/>
        <end position="195"/>
    </location>
</feature>
<evidence type="ECO:0000313" key="2">
    <source>
        <dbReference type="EMBL" id="KAJ1093030.1"/>
    </source>
</evidence>
<dbReference type="Gene3D" id="3.30.70.1820">
    <property type="entry name" value="L1 transposable element, RRM domain"/>
    <property type="match status" value="1"/>
</dbReference>
<proteinExistence type="predicted"/>
<sequence>MGKTDPRQHRLTFDKTWPTGTHDTSSDMEEPANQDHTAASSQDMGPIMVELKAGFHTMEERLNTIAGRIDKLGECLDHQRVRLDVAEERISGLEDGAVTIQKRVEMMEHTLKQAAMTFEDLEARSRRNNIRIAIVPKTINMGRPDTFVEHLHLDLFDCSCFSTIFAVERAYRSLGARPPRSPTLLSHSLPPQLQGQRHRTADGGGAAASEGEPGSPGSCPFWEEDLFGRTQFSHCGILPMHEAVCKRMPEE</sequence>